<evidence type="ECO:0000256" key="1">
    <source>
        <dbReference type="ARBA" id="ARBA00004141"/>
    </source>
</evidence>
<evidence type="ECO:0008006" key="7">
    <source>
        <dbReference type="Google" id="ProtNLM"/>
    </source>
</evidence>
<dbReference type="OrthoDB" id="196103at2759"/>
<feature type="transmembrane region" description="Helical" evidence="5">
    <location>
        <begin position="98"/>
        <end position="131"/>
    </location>
</feature>
<reference evidence="6" key="1">
    <citation type="submission" date="2013-07" db="EMBL/GenBank/DDBJ databases">
        <title>The Genome Sequence of Cryptococcus pinus CBS10737.</title>
        <authorList>
            <consortium name="The Broad Institute Genome Sequencing Platform"/>
            <person name="Cuomo C."/>
            <person name="Litvintseva A."/>
            <person name="Chen Y."/>
            <person name="Heitman J."/>
            <person name="Sun S."/>
            <person name="Springer D."/>
            <person name="Dromer F."/>
            <person name="Young S.K."/>
            <person name="Zeng Q."/>
            <person name="Gargeya S."/>
            <person name="Fitzgerald M."/>
            <person name="Abouelleil A."/>
            <person name="Alvarado L."/>
            <person name="Berlin A.M."/>
            <person name="Chapman S.B."/>
            <person name="Dewar J."/>
            <person name="Goldberg J."/>
            <person name="Griggs A."/>
            <person name="Gujja S."/>
            <person name="Hansen M."/>
            <person name="Howarth C."/>
            <person name="Imamovic A."/>
            <person name="Larimer J."/>
            <person name="McCowan C."/>
            <person name="Murphy C."/>
            <person name="Pearson M."/>
            <person name="Priest M."/>
            <person name="Roberts A."/>
            <person name="Saif S."/>
            <person name="Shea T."/>
            <person name="Sykes S."/>
            <person name="Wortman J."/>
            <person name="Nusbaum C."/>
            <person name="Birren B."/>
        </authorList>
    </citation>
    <scope>NUCLEOTIDE SEQUENCE [LARGE SCALE GENOMIC DNA]</scope>
    <source>
        <strain evidence="6">CBS 10737</strain>
    </source>
</reference>
<keyword evidence="4 5" id="KW-0472">Membrane</keyword>
<comment type="subcellular location">
    <subcellularLocation>
        <location evidence="1">Membrane</location>
        <topology evidence="1">Multi-pass membrane protein</topology>
    </subcellularLocation>
</comment>
<dbReference type="SUPFAM" id="SSF103473">
    <property type="entry name" value="MFS general substrate transporter"/>
    <property type="match status" value="1"/>
</dbReference>
<keyword evidence="2 5" id="KW-0812">Transmembrane</keyword>
<dbReference type="InterPro" id="IPR036259">
    <property type="entry name" value="MFS_trans_sf"/>
</dbReference>
<reference evidence="6" key="2">
    <citation type="submission" date="2016-07" db="EMBL/GenBank/DDBJ databases">
        <title>Evolution of pathogenesis and genome organization in the Tremellales.</title>
        <authorList>
            <person name="Cuomo C."/>
            <person name="Litvintseva A."/>
            <person name="Heitman J."/>
            <person name="Chen Y."/>
            <person name="Sun S."/>
            <person name="Springer D."/>
            <person name="Dromer F."/>
            <person name="Young S."/>
            <person name="Zeng Q."/>
            <person name="Chapman S."/>
            <person name="Gujja S."/>
            <person name="Saif S."/>
            <person name="Birren B."/>
        </authorList>
    </citation>
    <scope>NUCLEOTIDE SEQUENCE</scope>
    <source>
        <strain evidence="6">CBS 10737</strain>
    </source>
</reference>
<evidence type="ECO:0000256" key="3">
    <source>
        <dbReference type="ARBA" id="ARBA00022989"/>
    </source>
</evidence>
<dbReference type="Gene3D" id="1.20.1250.20">
    <property type="entry name" value="MFS general substrate transporter like domains"/>
    <property type="match status" value="1"/>
</dbReference>
<evidence type="ECO:0000256" key="2">
    <source>
        <dbReference type="ARBA" id="ARBA00022692"/>
    </source>
</evidence>
<dbReference type="PANTHER" id="PTHR23294:SF4">
    <property type="entry name" value="EXPRESSED PROTEIN"/>
    <property type="match status" value="1"/>
</dbReference>
<dbReference type="GO" id="GO:0016020">
    <property type="term" value="C:membrane"/>
    <property type="evidence" value="ECO:0007669"/>
    <property type="project" value="UniProtKB-SubCell"/>
</dbReference>
<feature type="transmembrane region" description="Helical" evidence="5">
    <location>
        <begin position="355"/>
        <end position="376"/>
    </location>
</feature>
<name>A0A1B9IDA0_9TREE</name>
<evidence type="ECO:0000256" key="4">
    <source>
        <dbReference type="ARBA" id="ARBA00023136"/>
    </source>
</evidence>
<feature type="transmembrane region" description="Helical" evidence="5">
    <location>
        <begin position="320"/>
        <end position="343"/>
    </location>
</feature>
<keyword evidence="3 5" id="KW-1133">Transmembrane helix</keyword>
<feature type="transmembrane region" description="Helical" evidence="5">
    <location>
        <begin position="278"/>
        <end position="300"/>
    </location>
</feature>
<feature type="transmembrane region" description="Helical" evidence="5">
    <location>
        <begin position="430"/>
        <end position="451"/>
    </location>
</feature>
<dbReference type="PANTHER" id="PTHR23294">
    <property type="entry name" value="ET TRANSLATION PRODUCT-RELATED"/>
    <property type="match status" value="1"/>
</dbReference>
<evidence type="ECO:0000256" key="5">
    <source>
        <dbReference type="SAM" id="Phobius"/>
    </source>
</evidence>
<gene>
    <name evidence="6" type="ORF">I206_00696</name>
</gene>
<accession>A0A1B9IDA0</accession>
<feature type="transmembrane region" description="Helical" evidence="5">
    <location>
        <begin position="143"/>
        <end position="161"/>
    </location>
</feature>
<feature type="transmembrane region" description="Helical" evidence="5">
    <location>
        <begin position="396"/>
        <end position="418"/>
    </location>
</feature>
<dbReference type="EMBL" id="KI894007">
    <property type="protein sequence ID" value="OCF53394.1"/>
    <property type="molecule type" value="Genomic_DNA"/>
</dbReference>
<protein>
    <recommendedName>
        <fullName evidence="7">MFS general substrate transporter</fullName>
    </recommendedName>
</protein>
<proteinExistence type="predicted"/>
<organism evidence="6">
    <name type="scientific">Kwoniella pini CBS 10737</name>
    <dbReference type="NCBI Taxonomy" id="1296096"/>
    <lineage>
        <taxon>Eukaryota</taxon>
        <taxon>Fungi</taxon>
        <taxon>Dikarya</taxon>
        <taxon>Basidiomycota</taxon>
        <taxon>Agaricomycotina</taxon>
        <taxon>Tremellomycetes</taxon>
        <taxon>Tremellales</taxon>
        <taxon>Cryptococcaceae</taxon>
        <taxon>Kwoniella</taxon>
    </lineage>
</organism>
<sequence>MENPIQSSIAGNQIATYKPNLAVEHEDVHVDLTIDRERYKVETSRWRRIRQHSLTQMLFISIQAFCGPALSDAISGLGGGGLATPKTSNIRFALDQGVEAIVCLFGAVLVNIIGVKWSLVIGAASFPLLGASYYCNSQFENQWFLILTAPFTGIGFGFWNISEGAYVMSIAPEAKRGKYLALWIVSRNAGKLTLSEKNHVDDTSLSGQLVGGAINLAKNSTKDAGGGIDPSTYIPFIIIEALALPFAFGICEMKDVVRSDGTKILILPKLKNFEELKYILKTYLSKIIYCSFLFIIWSYFYNGPWSTYLALYFSVRSRSLSSLISPFFCIIGCFGLGFILDLSNKNYSQRKRAQFGFWLIIFLNLLVYIWSLIIQIDFIRNNPGSIDWNDKKFLKSFLPYFFIQTTGPLAQVYTYWILSSFAESGQDNIRFSAALKAIQCVGNAIAFGVSAADSFPLTGMILNCSLMVACIPGMWYITSKTPDRIPADVIAEEMILERRIKMEDPGQKDALDQVHTREVATLA</sequence>
<dbReference type="AlphaFoldDB" id="A0A1B9IDA0"/>
<dbReference type="Pfam" id="PF05978">
    <property type="entry name" value="UNC-93"/>
    <property type="match status" value="1"/>
</dbReference>
<evidence type="ECO:0000313" key="6">
    <source>
        <dbReference type="EMBL" id="OCF53394.1"/>
    </source>
</evidence>
<dbReference type="InterPro" id="IPR051617">
    <property type="entry name" value="UNC-93-like_regulator"/>
</dbReference>
<feature type="transmembrane region" description="Helical" evidence="5">
    <location>
        <begin position="457"/>
        <end position="477"/>
    </location>
</feature>
<dbReference type="InterPro" id="IPR010291">
    <property type="entry name" value="Ion_channel_UNC-93"/>
</dbReference>